<organism evidence="2 3">
    <name type="scientific">Candidatus Doudnabacteria bacterium RIFCSPHIGHO2_01_52_17</name>
    <dbReference type="NCBI Taxonomy" id="1817820"/>
    <lineage>
        <taxon>Bacteria</taxon>
        <taxon>Candidatus Doudnaibacteriota</taxon>
    </lineage>
</organism>
<dbReference type="Pfam" id="PF08241">
    <property type="entry name" value="Methyltransf_11"/>
    <property type="match status" value="1"/>
</dbReference>
<sequence length="237" mass="28060">MFLVRPSKIFLFERLSRLLKNSRGEVGLDAGSANFKNRWMFRTSRYYGLDKNLDFLKGGVEKYDDDKTFGIYADMTRLDGLPESSVDVVVSTNTIHQLDLEARKLALVQLCRLTAPTGHFFCETRLDRNFSQLLEIIKSRFQETRIIYYCNSISRFYEWIFERDRYLYSVARQRPVRLFAWFLSRFEYLTCFWRVGNRHALIIGSQKLTSRRAQAFNLSSFPLKESRIYDMILSSTH</sequence>
<feature type="domain" description="Methyltransferase type 11" evidence="1">
    <location>
        <begin position="38"/>
        <end position="122"/>
    </location>
</feature>
<dbReference type="Proteomes" id="UP000176547">
    <property type="component" value="Unassembled WGS sequence"/>
</dbReference>
<gene>
    <name evidence="2" type="ORF">A3K06_01025</name>
</gene>
<dbReference type="Gene3D" id="3.40.50.150">
    <property type="entry name" value="Vaccinia Virus protein VP39"/>
    <property type="match status" value="1"/>
</dbReference>
<dbReference type="InterPro" id="IPR013216">
    <property type="entry name" value="Methyltransf_11"/>
</dbReference>
<dbReference type="GO" id="GO:0008757">
    <property type="term" value="F:S-adenosylmethionine-dependent methyltransferase activity"/>
    <property type="evidence" value="ECO:0007669"/>
    <property type="project" value="InterPro"/>
</dbReference>
<accession>A0A1F5NEH4</accession>
<dbReference type="EMBL" id="MFEG01000021">
    <property type="protein sequence ID" value="OGE75942.1"/>
    <property type="molecule type" value="Genomic_DNA"/>
</dbReference>
<comment type="caution">
    <text evidence="2">The sequence shown here is derived from an EMBL/GenBank/DDBJ whole genome shotgun (WGS) entry which is preliminary data.</text>
</comment>
<dbReference type="SUPFAM" id="SSF53335">
    <property type="entry name" value="S-adenosyl-L-methionine-dependent methyltransferases"/>
    <property type="match status" value="1"/>
</dbReference>
<name>A0A1F5NEH4_9BACT</name>
<evidence type="ECO:0000313" key="3">
    <source>
        <dbReference type="Proteomes" id="UP000176547"/>
    </source>
</evidence>
<dbReference type="InterPro" id="IPR029063">
    <property type="entry name" value="SAM-dependent_MTases_sf"/>
</dbReference>
<protein>
    <recommendedName>
        <fullName evidence="1">Methyltransferase type 11 domain-containing protein</fullName>
    </recommendedName>
</protein>
<evidence type="ECO:0000259" key="1">
    <source>
        <dbReference type="Pfam" id="PF08241"/>
    </source>
</evidence>
<proteinExistence type="predicted"/>
<dbReference type="AlphaFoldDB" id="A0A1F5NEH4"/>
<evidence type="ECO:0000313" key="2">
    <source>
        <dbReference type="EMBL" id="OGE75942.1"/>
    </source>
</evidence>
<reference evidence="2 3" key="1">
    <citation type="journal article" date="2016" name="Nat. Commun.">
        <title>Thousands of microbial genomes shed light on interconnected biogeochemical processes in an aquifer system.</title>
        <authorList>
            <person name="Anantharaman K."/>
            <person name="Brown C.T."/>
            <person name="Hug L.A."/>
            <person name="Sharon I."/>
            <person name="Castelle C.J."/>
            <person name="Probst A.J."/>
            <person name="Thomas B.C."/>
            <person name="Singh A."/>
            <person name="Wilkins M.J."/>
            <person name="Karaoz U."/>
            <person name="Brodie E.L."/>
            <person name="Williams K.H."/>
            <person name="Hubbard S.S."/>
            <person name="Banfield J.F."/>
        </authorList>
    </citation>
    <scope>NUCLEOTIDE SEQUENCE [LARGE SCALE GENOMIC DNA]</scope>
</reference>